<dbReference type="Gene3D" id="3.40.50.300">
    <property type="entry name" value="P-loop containing nucleotide triphosphate hydrolases"/>
    <property type="match status" value="1"/>
</dbReference>
<keyword evidence="2" id="KW-0067">ATP-binding</keyword>
<dbReference type="InterPro" id="IPR018368">
    <property type="entry name" value="ClpA/B_CS1"/>
</dbReference>
<feature type="non-terminal residue" evidence="4">
    <location>
        <position position="168"/>
    </location>
</feature>
<dbReference type="EMBL" id="UINC01230037">
    <property type="protein sequence ID" value="SVE61992.1"/>
    <property type="molecule type" value="Genomic_DNA"/>
</dbReference>
<dbReference type="GO" id="GO:0034605">
    <property type="term" value="P:cellular response to heat"/>
    <property type="evidence" value="ECO:0007669"/>
    <property type="project" value="TreeGrafter"/>
</dbReference>
<dbReference type="PANTHER" id="PTHR11638">
    <property type="entry name" value="ATP-DEPENDENT CLP PROTEASE"/>
    <property type="match status" value="1"/>
</dbReference>
<evidence type="ECO:0000256" key="1">
    <source>
        <dbReference type="ARBA" id="ARBA00022741"/>
    </source>
</evidence>
<dbReference type="GO" id="GO:0005737">
    <property type="term" value="C:cytoplasm"/>
    <property type="evidence" value="ECO:0007669"/>
    <property type="project" value="TreeGrafter"/>
</dbReference>
<evidence type="ECO:0000256" key="2">
    <source>
        <dbReference type="ARBA" id="ARBA00022840"/>
    </source>
</evidence>
<dbReference type="GO" id="GO:0005524">
    <property type="term" value="F:ATP binding"/>
    <property type="evidence" value="ECO:0007669"/>
    <property type="project" value="UniProtKB-KW"/>
</dbReference>
<gene>
    <name evidence="4" type="ORF">METZ01_LOCUS514846</name>
</gene>
<feature type="domain" description="AAA+ ATPase" evidence="3">
    <location>
        <begin position="54"/>
        <end position="168"/>
    </location>
</feature>
<proteinExistence type="predicted"/>
<accession>A0A383EYG4</accession>
<dbReference type="PROSITE" id="PS00870">
    <property type="entry name" value="CLPAB_1"/>
    <property type="match status" value="1"/>
</dbReference>
<dbReference type="InterPro" id="IPR003959">
    <property type="entry name" value="ATPase_AAA_core"/>
</dbReference>
<dbReference type="InterPro" id="IPR050130">
    <property type="entry name" value="ClpA_ClpB"/>
</dbReference>
<dbReference type="AlphaFoldDB" id="A0A383EYG4"/>
<sequence length="168" mass="18418">MVNQHTNPNPEEGIDPLKKYGINLTELAQKGNIDPVIGREDEIRRVIQILSRRKKNNPVLIGEPGTGKTTVIEGLAKRIAEKDVPENIKNKQIISLDLSAMVAGAMYKGQFEERLKNFIDAVKKEDGNIIVFIDEIHMIVGAGGQGQMDIANIIKPELAQGTLKVVGA</sequence>
<reference evidence="4" key="1">
    <citation type="submission" date="2018-05" db="EMBL/GenBank/DDBJ databases">
        <authorList>
            <person name="Lanie J.A."/>
            <person name="Ng W.-L."/>
            <person name="Kazmierczak K.M."/>
            <person name="Andrzejewski T.M."/>
            <person name="Davidsen T.M."/>
            <person name="Wayne K.J."/>
            <person name="Tettelin H."/>
            <person name="Glass J.I."/>
            <person name="Rusch D."/>
            <person name="Podicherti R."/>
            <person name="Tsui H.-C.T."/>
            <person name="Winkler M.E."/>
        </authorList>
    </citation>
    <scope>NUCLEOTIDE SEQUENCE</scope>
</reference>
<dbReference type="SMART" id="SM00382">
    <property type="entry name" value="AAA"/>
    <property type="match status" value="1"/>
</dbReference>
<dbReference type="InterPro" id="IPR027417">
    <property type="entry name" value="P-loop_NTPase"/>
</dbReference>
<dbReference type="CDD" id="cd00009">
    <property type="entry name" value="AAA"/>
    <property type="match status" value="1"/>
</dbReference>
<dbReference type="GO" id="GO:0016887">
    <property type="term" value="F:ATP hydrolysis activity"/>
    <property type="evidence" value="ECO:0007669"/>
    <property type="project" value="InterPro"/>
</dbReference>
<evidence type="ECO:0000313" key="4">
    <source>
        <dbReference type="EMBL" id="SVE61992.1"/>
    </source>
</evidence>
<organism evidence="4">
    <name type="scientific">marine metagenome</name>
    <dbReference type="NCBI Taxonomy" id="408172"/>
    <lineage>
        <taxon>unclassified sequences</taxon>
        <taxon>metagenomes</taxon>
        <taxon>ecological metagenomes</taxon>
    </lineage>
</organism>
<protein>
    <recommendedName>
        <fullName evidence="3">AAA+ ATPase domain-containing protein</fullName>
    </recommendedName>
</protein>
<keyword evidence="1" id="KW-0547">Nucleotide-binding</keyword>
<name>A0A383EYG4_9ZZZZ</name>
<dbReference type="InterPro" id="IPR003593">
    <property type="entry name" value="AAA+_ATPase"/>
</dbReference>
<evidence type="ECO:0000259" key="3">
    <source>
        <dbReference type="SMART" id="SM00382"/>
    </source>
</evidence>
<dbReference type="PANTHER" id="PTHR11638:SF18">
    <property type="entry name" value="HEAT SHOCK PROTEIN 104"/>
    <property type="match status" value="1"/>
</dbReference>
<dbReference type="Pfam" id="PF00004">
    <property type="entry name" value="AAA"/>
    <property type="match status" value="1"/>
</dbReference>
<dbReference type="SUPFAM" id="SSF52540">
    <property type="entry name" value="P-loop containing nucleoside triphosphate hydrolases"/>
    <property type="match status" value="1"/>
</dbReference>